<accession>A0A1P8UKR8</accession>
<dbReference type="AlphaFoldDB" id="A0A1P8UKR8"/>
<evidence type="ECO:0000313" key="1">
    <source>
        <dbReference type="EMBL" id="APZ44382.1"/>
    </source>
</evidence>
<evidence type="ECO:0000313" key="2">
    <source>
        <dbReference type="Proteomes" id="UP000243807"/>
    </source>
</evidence>
<gene>
    <name evidence="1" type="ORF">BW247_15865</name>
</gene>
<dbReference type="KEGG" id="afy:BW247_15865"/>
<sequence>MPNGYPGRRKLTDWRYYSHVAGGIALFFPRWDRFFPDRTGAQNNPGTRHENSTLRPPVISRLLGLRAASKSQLAYGDAERLQRQQAYRRNRYRDQSVTQCAGKVRGSARYHNGQPARCRQVQEQGETEQFGFCASWPA</sequence>
<protein>
    <submittedName>
        <fullName evidence="1">Uncharacterized protein</fullName>
    </submittedName>
</protein>
<dbReference type="Proteomes" id="UP000243807">
    <property type="component" value="Chromosome"/>
</dbReference>
<dbReference type="EMBL" id="CP019434">
    <property type="protein sequence ID" value="APZ44382.1"/>
    <property type="molecule type" value="Genomic_DNA"/>
</dbReference>
<keyword evidence="2" id="KW-1185">Reference proteome</keyword>
<name>A0A1P8UKR8_9GAMM</name>
<organism evidence="1 2">
    <name type="scientific">Acidihalobacter ferrooxydans</name>
    <dbReference type="NCBI Taxonomy" id="1765967"/>
    <lineage>
        <taxon>Bacteria</taxon>
        <taxon>Pseudomonadati</taxon>
        <taxon>Pseudomonadota</taxon>
        <taxon>Gammaproteobacteria</taxon>
        <taxon>Chromatiales</taxon>
        <taxon>Ectothiorhodospiraceae</taxon>
        <taxon>Acidihalobacter</taxon>
    </lineage>
</organism>
<proteinExistence type="predicted"/>
<reference evidence="1 2" key="1">
    <citation type="submission" date="2017-01" db="EMBL/GenBank/DDBJ databases">
        <title>Draft sequence of Acidihalobacter ferrooxidans strain DSM 14175 (strain V8).</title>
        <authorList>
            <person name="Khaleque H.N."/>
            <person name="Ramsay J.P."/>
            <person name="Murphy R.J.T."/>
            <person name="Kaksonen A.H."/>
            <person name="Boxall N.J."/>
            <person name="Watkin E.L.J."/>
        </authorList>
    </citation>
    <scope>NUCLEOTIDE SEQUENCE [LARGE SCALE GENOMIC DNA]</scope>
    <source>
        <strain evidence="1 2">V8</strain>
    </source>
</reference>